<accession>A0A6C0C2L6</accession>
<proteinExistence type="predicted"/>
<evidence type="ECO:0000313" key="2">
    <source>
        <dbReference type="EMBL" id="QHS98552.1"/>
    </source>
</evidence>
<name>A0A6C0C2L6_9ZZZZ</name>
<reference evidence="2" key="1">
    <citation type="journal article" date="2020" name="Nature">
        <title>Giant virus diversity and host interactions through global metagenomics.</title>
        <authorList>
            <person name="Schulz F."/>
            <person name="Roux S."/>
            <person name="Paez-Espino D."/>
            <person name="Jungbluth S."/>
            <person name="Walsh D.A."/>
            <person name="Denef V.J."/>
            <person name="McMahon K.D."/>
            <person name="Konstantinidis K.T."/>
            <person name="Eloe-Fadrosh E.A."/>
            <person name="Kyrpides N.C."/>
            <person name="Woyke T."/>
        </authorList>
    </citation>
    <scope>NUCLEOTIDE SEQUENCE</scope>
    <source>
        <strain evidence="2">GVMAG-M-3300020185-18</strain>
    </source>
</reference>
<dbReference type="EMBL" id="MN739318">
    <property type="protein sequence ID" value="QHS98552.1"/>
    <property type="molecule type" value="Genomic_DNA"/>
</dbReference>
<evidence type="ECO:0000256" key="1">
    <source>
        <dbReference type="SAM" id="MobiDB-lite"/>
    </source>
</evidence>
<protein>
    <submittedName>
        <fullName evidence="2">Uncharacterized protein</fullName>
    </submittedName>
</protein>
<feature type="compositionally biased region" description="Basic residues" evidence="1">
    <location>
        <begin position="31"/>
        <end position="43"/>
    </location>
</feature>
<feature type="region of interest" description="Disordered" evidence="1">
    <location>
        <begin position="86"/>
        <end position="107"/>
    </location>
</feature>
<dbReference type="AlphaFoldDB" id="A0A6C0C2L6"/>
<feature type="region of interest" description="Disordered" evidence="1">
    <location>
        <begin position="1"/>
        <end position="49"/>
    </location>
</feature>
<organism evidence="2">
    <name type="scientific">viral metagenome</name>
    <dbReference type="NCBI Taxonomy" id="1070528"/>
    <lineage>
        <taxon>unclassified sequences</taxon>
        <taxon>metagenomes</taxon>
        <taxon>organismal metagenomes</taxon>
    </lineage>
</organism>
<sequence>MSQFAKSQSRQSGNNGRRITVRLAGNTTGKSVRRPQHPYKRRPQQSARNFGAFLKAPVDSEGFATIKRRKPRRHRAQSPLVPREIRTNSANSFAALDRDDSPSPTHNIALPKVVKPKAPTGVWGAKSAKVVIDAPMKPRVSFANDSDTLMKPTAAETREYEKGSATTEFVEYPKEDEYLKLKRSKSAWRPKSVPQVKEECHEDVYDARVSLNRAAYEVFNQCPVPSYIGSWADALDSDSENEDEIVLTTDSLGRPMTDNSAW</sequence>
<feature type="compositionally biased region" description="Polar residues" evidence="1">
    <location>
        <begin position="1"/>
        <end position="17"/>
    </location>
</feature>